<keyword evidence="2" id="KW-1185">Reference proteome</keyword>
<proteinExistence type="predicted"/>
<organism evidence="1 2">
    <name type="scientific">Kribbella italica</name>
    <dbReference type="NCBI Taxonomy" id="1540520"/>
    <lineage>
        <taxon>Bacteria</taxon>
        <taxon>Bacillati</taxon>
        <taxon>Actinomycetota</taxon>
        <taxon>Actinomycetes</taxon>
        <taxon>Propionibacteriales</taxon>
        <taxon>Kribbellaceae</taxon>
        <taxon>Kribbella</taxon>
    </lineage>
</organism>
<dbReference type="Proteomes" id="UP000549971">
    <property type="component" value="Unassembled WGS sequence"/>
</dbReference>
<dbReference type="RefSeq" id="WP_184797013.1">
    <property type="nucleotide sequence ID" value="NZ_JACHMY010000001.1"/>
</dbReference>
<evidence type="ECO:0000313" key="1">
    <source>
        <dbReference type="EMBL" id="MBB5837207.1"/>
    </source>
</evidence>
<evidence type="ECO:0000313" key="2">
    <source>
        <dbReference type="Proteomes" id="UP000549971"/>
    </source>
</evidence>
<dbReference type="AlphaFoldDB" id="A0A7W9J8Q5"/>
<dbReference type="EMBL" id="JACHMY010000001">
    <property type="protein sequence ID" value="MBB5837207.1"/>
    <property type="molecule type" value="Genomic_DNA"/>
</dbReference>
<reference evidence="1 2" key="1">
    <citation type="submission" date="2020-08" db="EMBL/GenBank/DDBJ databases">
        <title>Sequencing the genomes of 1000 actinobacteria strains.</title>
        <authorList>
            <person name="Klenk H.-P."/>
        </authorList>
    </citation>
    <scope>NUCLEOTIDE SEQUENCE [LARGE SCALE GENOMIC DNA]</scope>
    <source>
        <strain evidence="1 2">DSM 28967</strain>
    </source>
</reference>
<accession>A0A7W9J8Q5</accession>
<sequence length="290" mass="31592">MTSLIPTLPGVSRQWVTTVRFDTPATTRMLFEPGYAWETEVSEIEPGPDPNDTWPLEVTQAVDSPTRYAAGRTYRDRWNAAALVPAPAIAERAGDDLQLAFSPHLDADGHGWFTVTPDSAAGKLYRDGKLLAESSDFGYVEVGDVPAAPARYRFETSMTRSVSELSTRIDVTTTFTSAGGDREQFPLRAVRYLPDVDARNTVKRAPVTVLPVLVQGLPGQRLPAVQRLEVQVSGDGGASWRPARVVHDGVDKYRAVFPTPAGQTVSLRAHLVDRAGNSTDQTVVGAYKVR</sequence>
<gene>
    <name evidence="1" type="ORF">HDA39_003941</name>
</gene>
<name>A0A7W9J8Q5_9ACTN</name>
<protein>
    <submittedName>
        <fullName evidence="1">Uncharacterized protein</fullName>
    </submittedName>
</protein>
<comment type="caution">
    <text evidence="1">The sequence shown here is derived from an EMBL/GenBank/DDBJ whole genome shotgun (WGS) entry which is preliminary data.</text>
</comment>